<accession>A0AAP4FVZ7</accession>
<dbReference type="GO" id="GO:0003677">
    <property type="term" value="F:DNA binding"/>
    <property type="evidence" value="ECO:0007669"/>
    <property type="project" value="InterPro"/>
</dbReference>
<keyword evidence="1" id="KW-0229">DNA integration</keyword>
<comment type="caution">
    <text evidence="5">The sequence shown here is derived from an EMBL/GenBank/DDBJ whole genome shotgun (WGS) entry which is preliminary data.</text>
</comment>
<keyword evidence="6" id="KW-1185">Reference proteome</keyword>
<dbReference type="CDD" id="cd00397">
    <property type="entry name" value="DNA_BRE_C"/>
    <property type="match status" value="1"/>
</dbReference>
<evidence type="ECO:0000313" key="5">
    <source>
        <dbReference type="EMBL" id="MDK9361897.1"/>
    </source>
</evidence>
<dbReference type="InterPro" id="IPR013762">
    <property type="entry name" value="Integrase-like_cat_sf"/>
</dbReference>
<dbReference type="PANTHER" id="PTHR30349:SF90">
    <property type="entry name" value="TYROSINE RECOMBINASE XERD"/>
    <property type="match status" value="1"/>
</dbReference>
<dbReference type="Pfam" id="PF00589">
    <property type="entry name" value="Phage_integrase"/>
    <property type="match status" value="1"/>
</dbReference>
<dbReference type="PROSITE" id="PS51898">
    <property type="entry name" value="TYR_RECOMBINASE"/>
    <property type="match status" value="1"/>
</dbReference>
<dbReference type="InterPro" id="IPR050090">
    <property type="entry name" value="Tyrosine_recombinase_XerCD"/>
</dbReference>
<evidence type="ECO:0000256" key="3">
    <source>
        <dbReference type="PIRSR" id="PIRSR004576-50"/>
    </source>
</evidence>
<name>A0AAP4FVZ7_9ENTR</name>
<evidence type="ECO:0000256" key="1">
    <source>
        <dbReference type="ARBA" id="ARBA00022908"/>
    </source>
</evidence>
<dbReference type="GO" id="GO:0006310">
    <property type="term" value="P:DNA recombination"/>
    <property type="evidence" value="ECO:0007669"/>
    <property type="project" value="UniProtKB-KW"/>
</dbReference>
<dbReference type="SUPFAM" id="SSF56349">
    <property type="entry name" value="DNA breaking-rejoining enzymes"/>
    <property type="match status" value="1"/>
</dbReference>
<dbReference type="InterPro" id="IPR002104">
    <property type="entry name" value="Integrase_catalytic"/>
</dbReference>
<gene>
    <name evidence="5" type="ORF">QQF32_01560</name>
</gene>
<protein>
    <submittedName>
        <fullName evidence="5">Tyrosine-type recombinase/integrase</fullName>
    </submittedName>
</protein>
<reference evidence="5 6" key="1">
    <citation type="submission" date="2023-06" db="EMBL/GenBank/DDBJ databases">
        <title>Identification and characterization of antibiotic-resistant Gram-negative bacteria.</title>
        <authorList>
            <person name="Cho G.-S."/>
            <person name="Lee J."/>
            <person name="Tai E."/>
            <person name="Jeong S."/>
            <person name="Kim I."/>
            <person name="Kim B.-E."/>
            <person name="Jeong M.-I."/>
            <person name="Oh K.-K."/>
            <person name="Franz C.M.A.P."/>
        </authorList>
    </citation>
    <scope>NUCLEOTIDE SEQUENCE [LARGE SCALE GENOMIC DNA]</scope>
    <source>
        <strain evidence="5 6">V106_12</strain>
    </source>
</reference>
<feature type="domain" description="Tyr recombinase" evidence="4">
    <location>
        <begin position="45"/>
        <end position="243"/>
    </location>
</feature>
<dbReference type="PIRSF" id="PIRSF004576">
    <property type="entry name" value="Resolvase_Rsv"/>
    <property type="match status" value="1"/>
</dbReference>
<organism evidence="5 6">
    <name type="scientific">Lelliottia wanjuensis</name>
    <dbReference type="NCBI Taxonomy" id="3050585"/>
    <lineage>
        <taxon>Bacteria</taxon>
        <taxon>Pseudomonadati</taxon>
        <taxon>Pseudomonadota</taxon>
        <taxon>Gammaproteobacteria</taxon>
        <taxon>Enterobacterales</taxon>
        <taxon>Enterobacteriaceae</taxon>
        <taxon>Lelliottia</taxon>
    </lineage>
</organism>
<dbReference type="EMBL" id="JASSOM010000003">
    <property type="protein sequence ID" value="MDK9361897.1"/>
    <property type="molecule type" value="Genomic_DNA"/>
</dbReference>
<dbReference type="InterPro" id="IPR016423">
    <property type="entry name" value="Resolvase_Rsv"/>
</dbReference>
<evidence type="ECO:0000313" key="6">
    <source>
        <dbReference type="Proteomes" id="UP001223214"/>
    </source>
</evidence>
<dbReference type="InterPro" id="IPR011010">
    <property type="entry name" value="DNA_brk_join_enz"/>
</dbReference>
<dbReference type="Proteomes" id="UP001223214">
    <property type="component" value="Unassembled WGS sequence"/>
</dbReference>
<evidence type="ECO:0000256" key="2">
    <source>
        <dbReference type="ARBA" id="ARBA00023172"/>
    </source>
</evidence>
<sequence length="261" mass="29821">MFRCIKNELPAFLHHSPALQVPGAAAPFDYGRALSLREMARRYTEMPKYRLAPEVAGLLHYLPDWSQHAFINMLWNTGARLNEALALRRRDFHLNEEIPHVVIRTAKQRRASGGRPRKGKSADRVVPLSDPGYVDEIRRLFASTRERFEEDIITGERRAMPAWGISDRTVRNWLERAVDAAGRDGVRFSIAVSSHTFRHSFAMHLLYGHVHPKILQGLMGHEKFESTEVYTKIFALDVAASQQVRFSLDTPDALQLLRGIN</sequence>
<evidence type="ECO:0000259" key="4">
    <source>
        <dbReference type="PROSITE" id="PS51898"/>
    </source>
</evidence>
<dbReference type="Gene3D" id="1.10.443.10">
    <property type="entry name" value="Intergrase catalytic core"/>
    <property type="match status" value="1"/>
</dbReference>
<proteinExistence type="predicted"/>
<keyword evidence="2" id="KW-0233">DNA recombination</keyword>
<dbReference type="PANTHER" id="PTHR30349">
    <property type="entry name" value="PHAGE INTEGRASE-RELATED"/>
    <property type="match status" value="1"/>
</dbReference>
<dbReference type="RefSeq" id="WP_285149648.1">
    <property type="nucleotide sequence ID" value="NZ_JASSOM010000003.1"/>
</dbReference>
<dbReference type="GO" id="GO:0015074">
    <property type="term" value="P:DNA integration"/>
    <property type="evidence" value="ECO:0007669"/>
    <property type="project" value="UniProtKB-KW"/>
</dbReference>
<dbReference type="AlphaFoldDB" id="A0AAP4FVZ7"/>
<feature type="active site" description="O-(3'-phospho-DNA)-tyrosine intermediate" evidence="3">
    <location>
        <position position="230"/>
    </location>
</feature>